<dbReference type="Proteomes" id="UP000328092">
    <property type="component" value="Unassembled WGS sequence"/>
</dbReference>
<dbReference type="EMBL" id="CAADFC020000025">
    <property type="protein sequence ID" value="VIO75708.1"/>
    <property type="molecule type" value="Genomic_DNA"/>
</dbReference>
<protein>
    <submittedName>
        <fullName evidence="1">Uncharacterized protein</fullName>
    </submittedName>
</protein>
<accession>A0A508TN81</accession>
<proteinExistence type="predicted"/>
<dbReference type="AlphaFoldDB" id="A0A508TN81"/>
<comment type="caution">
    <text evidence="1">The sequence shown here is derived from an EMBL/GenBank/DDBJ whole genome shotgun (WGS) entry which is preliminary data.</text>
</comment>
<organism evidence="1 2">
    <name type="scientific">Bradyrhizobium ivorense</name>
    <dbReference type="NCBI Taxonomy" id="2511166"/>
    <lineage>
        <taxon>Bacteria</taxon>
        <taxon>Pseudomonadati</taxon>
        <taxon>Pseudomonadota</taxon>
        <taxon>Alphaproteobacteria</taxon>
        <taxon>Hyphomicrobiales</taxon>
        <taxon>Nitrobacteraceae</taxon>
        <taxon>Bradyrhizobium</taxon>
    </lineage>
</organism>
<gene>
    <name evidence="1" type="ORF">CI1B_60610</name>
</gene>
<keyword evidence="2" id="KW-1185">Reference proteome</keyword>
<evidence type="ECO:0000313" key="2">
    <source>
        <dbReference type="Proteomes" id="UP000328092"/>
    </source>
</evidence>
<sequence length="85" mass="9045">MLQAHDHTPMIGCQEQNQFSGAHFFGLAHVQALPPQNGAEPSGHEGTMPSQILSAAAPPANAVRPITTAKTNVQIELTRINIPHC</sequence>
<evidence type="ECO:0000313" key="1">
    <source>
        <dbReference type="EMBL" id="VIO75708.1"/>
    </source>
</evidence>
<name>A0A508TN81_9BRAD</name>
<reference evidence="1" key="1">
    <citation type="submission" date="2019-02" db="EMBL/GenBank/DDBJ databases">
        <authorList>
            <person name="Pothier F.J."/>
        </authorList>
    </citation>
    <scope>NUCLEOTIDE SEQUENCE</scope>
    <source>
        <strain evidence="1">CI-1B</strain>
    </source>
</reference>